<gene>
    <name evidence="4" type="ORF">CALMAC_LOCUS6985</name>
</gene>
<sequence>MGRRRHASSTSSDSSDSDSRRKRSKKHNNENTSRKNIERRSSTPQTHRVLHSENQEDPVTPSATVQTRNRGDTRTTENSTLAEPASTSSVESRVERLEHLLEILVQQGQNKEYRPVSLRSDCIPEFNPENEHLSAAKWLEKVDQIKQINNWDDITTIYQVQTRLTGMARNWYHGLTIYPSSWNEWKNLIAKTFPDHVDYAMALRKMLGRSKLRKETMTTYYFEKMELLRTCQISGRNAVSCLIDGIPSVTIQNGARAGRYASPEALYEEYLSSLRDDTEYEAAGTSQVTKRHERSELRNRTDSRGERGVTTVKSDSKRVQCYNCKSKGHYQNQCPKQRIVCTKCNLLGHEASSCRVGTSRKRPDVASTVQVPFTRS</sequence>
<dbReference type="Pfam" id="PF00098">
    <property type="entry name" value="zf-CCHC"/>
    <property type="match status" value="1"/>
</dbReference>
<dbReference type="GO" id="GO:0003676">
    <property type="term" value="F:nucleic acid binding"/>
    <property type="evidence" value="ECO:0007669"/>
    <property type="project" value="InterPro"/>
</dbReference>
<protein>
    <recommendedName>
        <fullName evidence="3">CCHC-type domain-containing protein</fullName>
    </recommendedName>
</protein>
<accession>A0A653C851</accession>
<feature type="compositionally biased region" description="Polar residues" evidence="2">
    <location>
        <begin position="76"/>
        <end position="91"/>
    </location>
</feature>
<dbReference type="SMART" id="SM00343">
    <property type="entry name" value="ZnF_C2HC"/>
    <property type="match status" value="2"/>
</dbReference>
<keyword evidence="1" id="KW-0862">Zinc</keyword>
<feature type="compositionally biased region" description="Basic and acidic residues" evidence="2">
    <location>
        <begin position="293"/>
        <end position="307"/>
    </location>
</feature>
<evidence type="ECO:0000313" key="4">
    <source>
        <dbReference type="EMBL" id="VEN44035.1"/>
    </source>
</evidence>
<feature type="domain" description="CCHC-type" evidence="3">
    <location>
        <begin position="321"/>
        <end position="336"/>
    </location>
</feature>
<evidence type="ECO:0000313" key="5">
    <source>
        <dbReference type="Proteomes" id="UP000410492"/>
    </source>
</evidence>
<evidence type="ECO:0000256" key="2">
    <source>
        <dbReference type="SAM" id="MobiDB-lite"/>
    </source>
</evidence>
<dbReference type="Gene3D" id="4.10.60.10">
    <property type="entry name" value="Zinc finger, CCHC-type"/>
    <property type="match status" value="1"/>
</dbReference>
<dbReference type="InterPro" id="IPR036875">
    <property type="entry name" value="Znf_CCHC_sf"/>
</dbReference>
<dbReference type="SUPFAM" id="SSF57756">
    <property type="entry name" value="Retrovirus zinc finger-like domains"/>
    <property type="match status" value="1"/>
</dbReference>
<evidence type="ECO:0000256" key="1">
    <source>
        <dbReference type="PROSITE-ProRule" id="PRU00047"/>
    </source>
</evidence>
<dbReference type="PANTHER" id="PTHR23002">
    <property type="entry name" value="ZINC FINGER CCHC DOMAIN CONTAINING PROTEIN"/>
    <property type="match status" value="1"/>
</dbReference>
<organism evidence="4 5">
    <name type="scientific">Callosobruchus maculatus</name>
    <name type="common">Southern cowpea weevil</name>
    <name type="synonym">Pulse bruchid</name>
    <dbReference type="NCBI Taxonomy" id="64391"/>
    <lineage>
        <taxon>Eukaryota</taxon>
        <taxon>Metazoa</taxon>
        <taxon>Ecdysozoa</taxon>
        <taxon>Arthropoda</taxon>
        <taxon>Hexapoda</taxon>
        <taxon>Insecta</taxon>
        <taxon>Pterygota</taxon>
        <taxon>Neoptera</taxon>
        <taxon>Endopterygota</taxon>
        <taxon>Coleoptera</taxon>
        <taxon>Polyphaga</taxon>
        <taxon>Cucujiformia</taxon>
        <taxon>Chrysomeloidea</taxon>
        <taxon>Chrysomelidae</taxon>
        <taxon>Bruchinae</taxon>
        <taxon>Bruchini</taxon>
        <taxon>Callosobruchus</taxon>
    </lineage>
</organism>
<keyword evidence="1" id="KW-0479">Metal-binding</keyword>
<feature type="region of interest" description="Disordered" evidence="2">
    <location>
        <begin position="1"/>
        <end position="91"/>
    </location>
</feature>
<evidence type="ECO:0000259" key="3">
    <source>
        <dbReference type="PROSITE" id="PS50158"/>
    </source>
</evidence>
<dbReference type="Proteomes" id="UP000410492">
    <property type="component" value="Unassembled WGS sequence"/>
</dbReference>
<proteinExistence type="predicted"/>
<feature type="compositionally biased region" description="Basic and acidic residues" evidence="2">
    <location>
        <begin position="27"/>
        <end position="41"/>
    </location>
</feature>
<dbReference type="InterPro" id="IPR051714">
    <property type="entry name" value="Znf_CCHC_NABP"/>
</dbReference>
<name>A0A653C851_CALMS</name>
<dbReference type="EMBL" id="CAACVG010007175">
    <property type="protein sequence ID" value="VEN44035.1"/>
    <property type="molecule type" value="Genomic_DNA"/>
</dbReference>
<dbReference type="AlphaFoldDB" id="A0A653C851"/>
<feature type="region of interest" description="Disordered" evidence="2">
    <location>
        <begin position="281"/>
        <end position="310"/>
    </location>
</feature>
<keyword evidence="5" id="KW-1185">Reference proteome</keyword>
<dbReference type="OrthoDB" id="6725237at2759"/>
<dbReference type="InterPro" id="IPR001878">
    <property type="entry name" value="Znf_CCHC"/>
</dbReference>
<reference evidence="4 5" key="1">
    <citation type="submission" date="2019-01" db="EMBL/GenBank/DDBJ databases">
        <authorList>
            <person name="Sayadi A."/>
        </authorList>
    </citation>
    <scope>NUCLEOTIDE SEQUENCE [LARGE SCALE GENOMIC DNA]</scope>
</reference>
<dbReference type="PROSITE" id="PS50158">
    <property type="entry name" value="ZF_CCHC"/>
    <property type="match status" value="1"/>
</dbReference>
<dbReference type="GO" id="GO:0008270">
    <property type="term" value="F:zinc ion binding"/>
    <property type="evidence" value="ECO:0007669"/>
    <property type="project" value="UniProtKB-KW"/>
</dbReference>
<keyword evidence="1" id="KW-0863">Zinc-finger</keyword>